<evidence type="ECO:0000256" key="4">
    <source>
        <dbReference type="ARBA" id="ARBA00023136"/>
    </source>
</evidence>
<dbReference type="Gene3D" id="1.20.1250.20">
    <property type="entry name" value="MFS general substrate transporter like domains"/>
    <property type="match status" value="2"/>
</dbReference>
<feature type="domain" description="Major facilitator superfamily (MFS) profile" evidence="6">
    <location>
        <begin position="10"/>
        <end position="385"/>
    </location>
</feature>
<dbReference type="Proteomes" id="UP000199113">
    <property type="component" value="Unassembled WGS sequence"/>
</dbReference>
<feature type="transmembrane region" description="Helical" evidence="5">
    <location>
        <begin position="200"/>
        <end position="218"/>
    </location>
</feature>
<evidence type="ECO:0000259" key="6">
    <source>
        <dbReference type="PROSITE" id="PS50850"/>
    </source>
</evidence>
<feature type="transmembrane region" description="Helical" evidence="5">
    <location>
        <begin position="295"/>
        <end position="322"/>
    </location>
</feature>
<feature type="transmembrane region" description="Helical" evidence="5">
    <location>
        <begin position="368"/>
        <end position="386"/>
    </location>
</feature>
<reference evidence="7 10" key="2">
    <citation type="submission" date="2017-12" db="EMBL/GenBank/DDBJ databases">
        <title>Pharmacopeia of the Arctic Ocean.</title>
        <authorList>
            <person name="Collins E."/>
            <person name="Ducluzeau A.-L."/>
        </authorList>
    </citation>
    <scope>NUCLEOTIDE SEQUENCE [LARGE SCALE GENOMIC DNA]</scope>
    <source>
        <strain evidence="7 10">DSM 23325</strain>
    </source>
</reference>
<evidence type="ECO:0000313" key="9">
    <source>
        <dbReference type="Proteomes" id="UP000199113"/>
    </source>
</evidence>
<dbReference type="PROSITE" id="PS50850">
    <property type="entry name" value="MFS"/>
    <property type="match status" value="1"/>
</dbReference>
<feature type="transmembrane region" description="Helical" evidence="5">
    <location>
        <begin position="271"/>
        <end position="289"/>
    </location>
</feature>
<gene>
    <name evidence="7" type="ORF">CXG46_14310</name>
    <name evidence="8" type="ORF">SAMN05192575_103419</name>
</gene>
<reference evidence="8" key="1">
    <citation type="submission" date="2016-10" db="EMBL/GenBank/DDBJ databases">
        <authorList>
            <person name="de Groot N.N."/>
        </authorList>
    </citation>
    <scope>NUCLEOTIDE SEQUENCE [LARGE SCALE GENOMIC DNA]</scope>
    <source>
        <strain evidence="8">CGMCC 1.10697</strain>
    </source>
</reference>
<evidence type="ECO:0000256" key="3">
    <source>
        <dbReference type="ARBA" id="ARBA00022989"/>
    </source>
</evidence>
<dbReference type="InterPro" id="IPR011701">
    <property type="entry name" value="MFS"/>
</dbReference>
<feature type="transmembrane region" description="Helical" evidence="5">
    <location>
        <begin position="75"/>
        <end position="94"/>
    </location>
</feature>
<feature type="transmembrane region" description="Helical" evidence="5">
    <location>
        <begin position="12"/>
        <end position="32"/>
    </location>
</feature>
<dbReference type="EMBL" id="PJBV01000032">
    <property type="protein sequence ID" value="PKH38911.1"/>
    <property type="molecule type" value="Genomic_DNA"/>
</dbReference>
<dbReference type="EMBL" id="FOKC01000003">
    <property type="protein sequence ID" value="SFB10864.1"/>
    <property type="molecule type" value="Genomic_DNA"/>
</dbReference>
<protein>
    <submittedName>
        <fullName evidence="8">Fucose permease</fullName>
    </submittedName>
    <submittedName>
        <fullName evidence="7">MFS transporter</fullName>
    </submittedName>
</protein>
<keyword evidence="3 5" id="KW-1133">Transmembrane helix</keyword>
<feature type="transmembrane region" description="Helical" evidence="5">
    <location>
        <begin position="160"/>
        <end position="179"/>
    </location>
</feature>
<evidence type="ECO:0000313" key="7">
    <source>
        <dbReference type="EMBL" id="PKH38911.1"/>
    </source>
</evidence>
<feature type="transmembrane region" description="Helical" evidence="5">
    <location>
        <begin position="343"/>
        <end position="362"/>
    </location>
</feature>
<keyword evidence="4 5" id="KW-0472">Membrane</keyword>
<dbReference type="SUPFAM" id="SSF103473">
    <property type="entry name" value="MFS general substrate transporter"/>
    <property type="match status" value="1"/>
</dbReference>
<dbReference type="OrthoDB" id="151222at2"/>
<evidence type="ECO:0000256" key="1">
    <source>
        <dbReference type="ARBA" id="ARBA00004651"/>
    </source>
</evidence>
<feature type="transmembrane region" description="Helical" evidence="5">
    <location>
        <begin position="132"/>
        <end position="154"/>
    </location>
</feature>
<dbReference type="PANTHER" id="PTHR23514">
    <property type="entry name" value="BYPASS OF STOP CODON PROTEIN 6"/>
    <property type="match status" value="1"/>
</dbReference>
<name>A0A1I0YC22_9ACTN</name>
<feature type="transmembrane region" description="Helical" evidence="5">
    <location>
        <begin position="238"/>
        <end position="259"/>
    </location>
</feature>
<dbReference type="InterPro" id="IPR036259">
    <property type="entry name" value="MFS_trans_sf"/>
</dbReference>
<evidence type="ECO:0000256" key="5">
    <source>
        <dbReference type="SAM" id="Phobius"/>
    </source>
</evidence>
<keyword evidence="2 5" id="KW-0812">Transmembrane</keyword>
<dbReference type="GO" id="GO:0005886">
    <property type="term" value="C:plasma membrane"/>
    <property type="evidence" value="ECO:0007669"/>
    <property type="project" value="UniProtKB-SubCell"/>
</dbReference>
<dbReference type="Proteomes" id="UP000233565">
    <property type="component" value="Unassembled WGS sequence"/>
</dbReference>
<accession>A0A1I0YC22</accession>
<dbReference type="STRING" id="748909.SAMN05192575_103419"/>
<evidence type="ECO:0000313" key="8">
    <source>
        <dbReference type="EMBL" id="SFB10864.1"/>
    </source>
</evidence>
<dbReference type="Pfam" id="PF07690">
    <property type="entry name" value="MFS_1"/>
    <property type="match status" value="1"/>
</dbReference>
<keyword evidence="10" id="KW-1185">Reference proteome</keyword>
<sequence>MHAMTDLPRARLAIAAAFLVQGLVFISLTTRLPRIQERWDLGELALSGVLLMMVLLAGVGSLVAERLAPRLDSAVVLRAGLLVVAGSVVVLVLAPSLAVFVLGLAAYGVGLGIVDATGNMQAVALEHRMGRVVLPSCHGAWTLGGVIGAVLTLATTDVPWSAIALVAVLPLLASVAPYLPRDHGVAATSTAIPTSADGDVPWRAIVMVGLALVVFYTVDTAAATWGPVYLDDVFDAPEGLVALATLPYLVATGLVRLVGDRLTERVGAVRLLRVGAAIALVALVVVVAAPSWPVAVLGFTLLGCGVAVVAPLSFSAAAALAGRDADPATRQARVDAVVARFNQFNYVGALLGAVMTGVVGAGSLRVGFAVPLVLVVALFWLARAFAPADDVVDVSAGA</sequence>
<comment type="subcellular location">
    <subcellularLocation>
        <location evidence="1">Cell membrane</location>
        <topology evidence="1">Multi-pass membrane protein</topology>
    </subcellularLocation>
</comment>
<organism evidence="8 9">
    <name type="scientific">Nocardioides alpinus</name>
    <dbReference type="NCBI Taxonomy" id="748909"/>
    <lineage>
        <taxon>Bacteria</taxon>
        <taxon>Bacillati</taxon>
        <taxon>Actinomycetota</taxon>
        <taxon>Actinomycetes</taxon>
        <taxon>Propionibacteriales</taxon>
        <taxon>Nocardioidaceae</taxon>
        <taxon>Nocardioides</taxon>
    </lineage>
</organism>
<dbReference type="GO" id="GO:0022857">
    <property type="term" value="F:transmembrane transporter activity"/>
    <property type="evidence" value="ECO:0007669"/>
    <property type="project" value="InterPro"/>
</dbReference>
<proteinExistence type="predicted"/>
<dbReference type="AlphaFoldDB" id="A0A1I0YC22"/>
<dbReference type="InterPro" id="IPR020846">
    <property type="entry name" value="MFS_dom"/>
</dbReference>
<dbReference type="PANTHER" id="PTHR23514:SF13">
    <property type="entry name" value="INNER MEMBRANE PROTEIN YBJJ"/>
    <property type="match status" value="1"/>
</dbReference>
<evidence type="ECO:0000256" key="2">
    <source>
        <dbReference type="ARBA" id="ARBA00022692"/>
    </source>
</evidence>
<feature type="transmembrane region" description="Helical" evidence="5">
    <location>
        <begin position="44"/>
        <end position="63"/>
    </location>
</feature>
<evidence type="ECO:0000313" key="10">
    <source>
        <dbReference type="Proteomes" id="UP000233565"/>
    </source>
</evidence>
<feature type="transmembrane region" description="Helical" evidence="5">
    <location>
        <begin position="100"/>
        <end position="120"/>
    </location>
</feature>
<dbReference type="InterPro" id="IPR051788">
    <property type="entry name" value="MFS_Transporter"/>
</dbReference>